<name>A0A4S3KUK8_9GAMM</name>
<comment type="caution">
    <text evidence="3">The sequence shown here is derived from an EMBL/GenBank/DDBJ whole genome shotgun (WGS) entry which is preliminary data.</text>
</comment>
<dbReference type="InterPro" id="IPR009465">
    <property type="entry name" value="Spondin_N"/>
</dbReference>
<dbReference type="Proteomes" id="UP000294599">
    <property type="component" value="Unassembled WGS sequence"/>
</dbReference>
<dbReference type="OrthoDB" id="5959861at2"/>
<keyword evidence="2" id="KW-0732">Signal</keyword>
<organism evidence="3 4">
    <name type="scientific">Pseudofulvimonas gallinarii</name>
    <dbReference type="NCBI Taxonomy" id="634155"/>
    <lineage>
        <taxon>Bacteria</taxon>
        <taxon>Pseudomonadati</taxon>
        <taxon>Pseudomonadota</taxon>
        <taxon>Gammaproteobacteria</taxon>
        <taxon>Lysobacterales</taxon>
        <taxon>Rhodanobacteraceae</taxon>
        <taxon>Pseudofulvimonas</taxon>
    </lineage>
</organism>
<evidence type="ECO:0000313" key="3">
    <source>
        <dbReference type="EMBL" id="TCT00852.1"/>
    </source>
</evidence>
<proteinExistence type="predicted"/>
<feature type="chain" id="PRO_5030100270" evidence="2">
    <location>
        <begin position="41"/>
        <end position="443"/>
    </location>
</feature>
<dbReference type="InterPro" id="IPR038678">
    <property type="entry name" value="Spondin_N_sf"/>
</dbReference>
<evidence type="ECO:0000313" key="4">
    <source>
        <dbReference type="Proteomes" id="UP000294599"/>
    </source>
</evidence>
<dbReference type="EMBL" id="SMAF01000002">
    <property type="protein sequence ID" value="TCT00852.1"/>
    <property type="molecule type" value="Genomic_DNA"/>
</dbReference>
<gene>
    <name evidence="3" type="ORF">EDC25_102221</name>
</gene>
<protein>
    <submittedName>
        <fullName evidence="3">Uncharacterized protein</fullName>
    </submittedName>
</protein>
<accession>A0A4S3KUK8</accession>
<reference evidence="3 4" key="1">
    <citation type="submission" date="2019-03" db="EMBL/GenBank/DDBJ databases">
        <title>Genomic Encyclopedia of Type Strains, Phase IV (KMG-IV): sequencing the most valuable type-strain genomes for metagenomic binning, comparative biology and taxonomic classification.</title>
        <authorList>
            <person name="Goeker M."/>
        </authorList>
    </citation>
    <scope>NUCLEOTIDE SEQUENCE [LARGE SCALE GENOMIC DNA]</scope>
    <source>
        <strain evidence="3 4">DSM 21944</strain>
    </source>
</reference>
<dbReference type="Gene3D" id="2.60.40.2130">
    <property type="entry name" value="F-spondin domain"/>
    <property type="match status" value="1"/>
</dbReference>
<evidence type="ECO:0000256" key="1">
    <source>
        <dbReference type="SAM" id="MobiDB-lite"/>
    </source>
</evidence>
<evidence type="ECO:0000256" key="2">
    <source>
        <dbReference type="SAM" id="SignalP"/>
    </source>
</evidence>
<dbReference type="RefSeq" id="WP_123522135.1">
    <property type="nucleotide sequence ID" value="NZ_JBHLWF010000013.1"/>
</dbReference>
<keyword evidence="4" id="KW-1185">Reference proteome</keyword>
<dbReference type="AlphaFoldDB" id="A0A4S3KUK8"/>
<feature type="signal peptide" evidence="2">
    <location>
        <begin position="1"/>
        <end position="40"/>
    </location>
</feature>
<dbReference type="NCBIfam" id="NF038123">
    <property type="entry name" value="NF038123_dom"/>
    <property type="match status" value="1"/>
</dbReference>
<sequence>MNDPHSLIFLRSRKRGAALASMAGAALALAASTFATPALAQSADAPVKLLLRWYDTMPDDSLHNTRVQVAFHNGQFDVFDLGKPLPTVLAEWAGRNFTPVPEFHAAFLAAWPDAKISQILNPKPPLAATIPSPGFNRPIPWQTVVTVNPAQHRFLTFFSLLHPANDAMVANEDPYQIELFNSQGRFRGPLLLNIHGNQVVDLGLCVNNEAQLANLDVAEFTGQACSAEDGTVTWHPGLNGSHRNPDGQPQRVLGGSTSYVPSGSTGHSFYDPVNADFSRPGYRIGQLQISRWVAPVSLTGSWYSPERAGEGFNIELVEPAADSQNPRILVYWYTFTPDGSGEQVWLAGMADMDDEEAFADVEMYLTTGGEFASTDNPALVTRERWGSLRVALDNCQTGQVTWQADDPDWTDGNYIIHRLSPPLEGLGWTCDSREQRRLILPEE</sequence>
<feature type="region of interest" description="Disordered" evidence="1">
    <location>
        <begin position="235"/>
        <end position="255"/>
    </location>
</feature>